<keyword evidence="2 5" id="KW-0812">Transmembrane</keyword>
<proteinExistence type="predicted"/>
<feature type="transmembrane region" description="Helical" evidence="5">
    <location>
        <begin position="151"/>
        <end position="176"/>
    </location>
</feature>
<protein>
    <recommendedName>
        <fullName evidence="8">Prenyltransferase</fullName>
    </recommendedName>
</protein>
<sequence>MRDMLQYIVLMRPFGWVKNIFVFAPIFFAGAIFDYPSLLLAASAFVVFSLVSSSVYVLNDIADLEHDRNHSAKKARPIASGRISVLNAKLFFGVLFLVAFVAAYALVPAIVPVLALYFLLNVLYSFFLKYVAVLDILLVSFFYLLRVIAGGIAASVFVSNWLLLCVTFLALFLVVGKRKAEYREETKRKVLEAYTPAVLDVFLAMSATLIIFSYSIYTVLVLNSPLAVYSVFFVLAGVLRYMLVVYVRNDAEYPEKMIFTDRFILASLFGWGIFMYIIFYHVV</sequence>
<dbReference type="Gene3D" id="1.10.357.140">
    <property type="entry name" value="UbiA prenyltransferase"/>
    <property type="match status" value="1"/>
</dbReference>
<evidence type="ECO:0000256" key="2">
    <source>
        <dbReference type="ARBA" id="ARBA00022692"/>
    </source>
</evidence>
<keyword evidence="3 5" id="KW-1133">Transmembrane helix</keyword>
<evidence type="ECO:0000313" key="6">
    <source>
        <dbReference type="EMBL" id="OGM91016.1"/>
    </source>
</evidence>
<dbReference type="AlphaFoldDB" id="A0A1F8DRJ5"/>
<reference evidence="6 7" key="1">
    <citation type="journal article" date="2016" name="Nat. Commun.">
        <title>Thousands of microbial genomes shed light on interconnected biogeochemical processes in an aquifer system.</title>
        <authorList>
            <person name="Anantharaman K."/>
            <person name="Brown C.T."/>
            <person name="Hug L.A."/>
            <person name="Sharon I."/>
            <person name="Castelle C.J."/>
            <person name="Probst A.J."/>
            <person name="Thomas B.C."/>
            <person name="Singh A."/>
            <person name="Wilkins M.J."/>
            <person name="Karaoz U."/>
            <person name="Brodie E.L."/>
            <person name="Williams K.H."/>
            <person name="Hubbard S.S."/>
            <person name="Banfield J.F."/>
        </authorList>
    </citation>
    <scope>NUCLEOTIDE SEQUENCE [LARGE SCALE GENOMIC DNA]</scope>
</reference>
<evidence type="ECO:0000256" key="3">
    <source>
        <dbReference type="ARBA" id="ARBA00022989"/>
    </source>
</evidence>
<dbReference type="InterPro" id="IPR000537">
    <property type="entry name" value="UbiA_prenyltransferase"/>
</dbReference>
<comment type="subcellular location">
    <subcellularLocation>
        <location evidence="1">Membrane</location>
        <topology evidence="1">Multi-pass membrane protein</topology>
    </subcellularLocation>
</comment>
<dbReference type="Proteomes" id="UP000178946">
    <property type="component" value="Unassembled WGS sequence"/>
</dbReference>
<feature type="transmembrane region" description="Helical" evidence="5">
    <location>
        <begin position="90"/>
        <end position="120"/>
    </location>
</feature>
<dbReference type="STRING" id="1802557.A3A20_00345"/>
<gene>
    <name evidence="6" type="ORF">A3A20_00345</name>
</gene>
<comment type="caution">
    <text evidence="6">The sequence shown here is derived from an EMBL/GenBank/DDBJ whole genome shotgun (WGS) entry which is preliminary data.</text>
</comment>
<dbReference type="InterPro" id="IPR044878">
    <property type="entry name" value="UbiA_sf"/>
</dbReference>
<accession>A0A1F8DRJ5</accession>
<name>A0A1F8DRJ5_9BACT</name>
<keyword evidence="4 5" id="KW-0472">Membrane</keyword>
<organism evidence="6 7">
    <name type="scientific">Candidatus Wolfebacteria bacterium RIFCSPLOWO2_01_FULL_45_19</name>
    <dbReference type="NCBI Taxonomy" id="1802557"/>
    <lineage>
        <taxon>Bacteria</taxon>
        <taxon>Candidatus Wolfeibacteriota</taxon>
    </lineage>
</organism>
<feature type="transmembrane region" description="Helical" evidence="5">
    <location>
        <begin position="127"/>
        <end position="145"/>
    </location>
</feature>
<evidence type="ECO:0000313" key="7">
    <source>
        <dbReference type="Proteomes" id="UP000178946"/>
    </source>
</evidence>
<dbReference type="Pfam" id="PF01040">
    <property type="entry name" value="UbiA"/>
    <property type="match status" value="1"/>
</dbReference>
<dbReference type="GO" id="GO:0016765">
    <property type="term" value="F:transferase activity, transferring alkyl or aryl (other than methyl) groups"/>
    <property type="evidence" value="ECO:0007669"/>
    <property type="project" value="InterPro"/>
</dbReference>
<dbReference type="GO" id="GO:0016020">
    <property type="term" value="C:membrane"/>
    <property type="evidence" value="ECO:0007669"/>
    <property type="project" value="UniProtKB-SubCell"/>
</dbReference>
<evidence type="ECO:0000256" key="4">
    <source>
        <dbReference type="ARBA" id="ARBA00023136"/>
    </source>
</evidence>
<dbReference type="EMBL" id="MGIR01000005">
    <property type="protein sequence ID" value="OGM91016.1"/>
    <property type="molecule type" value="Genomic_DNA"/>
</dbReference>
<feature type="transmembrane region" description="Helical" evidence="5">
    <location>
        <begin position="20"/>
        <end position="48"/>
    </location>
</feature>
<feature type="transmembrane region" description="Helical" evidence="5">
    <location>
        <begin position="197"/>
        <end position="220"/>
    </location>
</feature>
<evidence type="ECO:0000256" key="1">
    <source>
        <dbReference type="ARBA" id="ARBA00004141"/>
    </source>
</evidence>
<feature type="transmembrane region" description="Helical" evidence="5">
    <location>
        <begin position="226"/>
        <end position="247"/>
    </location>
</feature>
<dbReference type="CDD" id="cd13963">
    <property type="entry name" value="PT_UbiA_2"/>
    <property type="match status" value="1"/>
</dbReference>
<evidence type="ECO:0008006" key="8">
    <source>
        <dbReference type="Google" id="ProtNLM"/>
    </source>
</evidence>
<evidence type="ECO:0000256" key="5">
    <source>
        <dbReference type="SAM" id="Phobius"/>
    </source>
</evidence>
<feature type="transmembrane region" description="Helical" evidence="5">
    <location>
        <begin position="259"/>
        <end position="282"/>
    </location>
</feature>